<keyword evidence="5" id="KW-1185">Reference proteome</keyword>
<dbReference type="EMBL" id="NGNX01000003">
    <property type="protein sequence ID" value="OYR93207.1"/>
    <property type="molecule type" value="Genomic_DNA"/>
</dbReference>
<accession>A0A256LKQ2</accession>
<feature type="transmembrane region" description="Helical" evidence="1">
    <location>
        <begin position="73"/>
        <end position="95"/>
    </location>
</feature>
<proteinExistence type="predicted"/>
<reference evidence="4 5" key="3">
    <citation type="submission" date="2017-09" db="EMBL/GenBank/DDBJ databases">
        <title>Tripartite evolution among Lactobacillus johnsonii, Lactobacillus taiwanensis, Lactobacillus reuteri and their rodent host.</title>
        <authorList>
            <person name="Wang T."/>
            <person name="Knowles S."/>
            <person name="Cheng C."/>
        </authorList>
    </citation>
    <scope>NUCLEOTIDE SEQUENCE [LARGE SCALE GENOMIC DNA]</scope>
    <source>
        <strain evidence="3 4">609q</strain>
        <strain evidence="2 5">609u</strain>
    </source>
</reference>
<evidence type="ECO:0000313" key="2">
    <source>
        <dbReference type="EMBL" id="OYR89076.1"/>
    </source>
</evidence>
<keyword evidence="1" id="KW-0812">Transmembrane</keyword>
<sequence>MKKPFRWTKTSISEIGEVDDKDKRRLLLWRHNLALIFITFFGVGFCLISSILVTAFSNKSNIYFALLSNLQTVMAFLILILVPMLVINMAIVDILSHKIKKRKLDNENKDE</sequence>
<protein>
    <submittedName>
        <fullName evidence="3">Uncharacterized protein</fullName>
    </submittedName>
</protein>
<evidence type="ECO:0000256" key="1">
    <source>
        <dbReference type="SAM" id="Phobius"/>
    </source>
</evidence>
<keyword evidence="1" id="KW-0472">Membrane</keyword>
<organism evidence="3 4">
    <name type="scientific">Lactobacillus taiwanensis</name>
    <dbReference type="NCBI Taxonomy" id="508451"/>
    <lineage>
        <taxon>Bacteria</taxon>
        <taxon>Bacillati</taxon>
        <taxon>Bacillota</taxon>
        <taxon>Bacilli</taxon>
        <taxon>Lactobacillales</taxon>
        <taxon>Lactobacillaceae</taxon>
        <taxon>Lactobacillus</taxon>
    </lineage>
</organism>
<evidence type="ECO:0000313" key="3">
    <source>
        <dbReference type="EMBL" id="OYR93207.1"/>
    </source>
</evidence>
<gene>
    <name evidence="2" type="ORF">CBF53_00900</name>
    <name evidence="3" type="ORF">CBF70_01030</name>
</gene>
<dbReference type="EMBL" id="NGNV01000002">
    <property type="protein sequence ID" value="OYR89076.1"/>
    <property type="molecule type" value="Genomic_DNA"/>
</dbReference>
<name>A0A256LKQ2_9LACO</name>
<dbReference type="RefSeq" id="WP_094496846.1">
    <property type="nucleotide sequence ID" value="NZ_JANKAX010000010.1"/>
</dbReference>
<dbReference type="Proteomes" id="UP000216316">
    <property type="component" value="Unassembled WGS sequence"/>
</dbReference>
<evidence type="ECO:0000313" key="4">
    <source>
        <dbReference type="Proteomes" id="UP000215828"/>
    </source>
</evidence>
<reference evidence="3 4" key="1">
    <citation type="submission" date="2017-04" db="EMBL/GenBank/DDBJ databases">
        <authorList>
            <person name="Afonso C.L."/>
            <person name="Miller P.J."/>
            <person name="Scott M.A."/>
            <person name="Spackman E."/>
            <person name="Goraichik I."/>
            <person name="Dimitrov K.M."/>
            <person name="Suarez D.L."/>
            <person name="Swayne D.E."/>
        </authorList>
    </citation>
    <scope>NUCLEOTIDE SEQUENCE [LARGE SCALE GENOMIC DNA]</scope>
    <source>
        <strain evidence="3 4">609q</strain>
    </source>
</reference>
<keyword evidence="1" id="KW-1133">Transmembrane helix</keyword>
<feature type="transmembrane region" description="Helical" evidence="1">
    <location>
        <begin position="33"/>
        <end position="53"/>
    </location>
</feature>
<reference evidence="2" key="2">
    <citation type="submission" date="2017-05" db="EMBL/GenBank/DDBJ databases">
        <authorList>
            <person name="Lin X.B."/>
            <person name="Stothard P."/>
            <person name="Tasseva G."/>
            <person name="Walter J."/>
        </authorList>
    </citation>
    <scope>NUCLEOTIDE SEQUENCE</scope>
    <source>
        <strain evidence="2">609u</strain>
    </source>
</reference>
<evidence type="ECO:0000313" key="5">
    <source>
        <dbReference type="Proteomes" id="UP000216316"/>
    </source>
</evidence>
<comment type="caution">
    <text evidence="3">The sequence shown here is derived from an EMBL/GenBank/DDBJ whole genome shotgun (WGS) entry which is preliminary data.</text>
</comment>
<dbReference type="Proteomes" id="UP000215828">
    <property type="component" value="Unassembled WGS sequence"/>
</dbReference>
<dbReference type="AlphaFoldDB" id="A0A256LKQ2"/>